<reference evidence="1" key="1">
    <citation type="submission" date="2013-12" db="EMBL/GenBank/DDBJ databases">
        <authorList>
            <person name="Linke B."/>
        </authorList>
    </citation>
    <scope>NUCLEOTIDE SEQUENCE [LARGE SCALE GENOMIC DNA]</scope>
    <source>
        <strain evidence="1">CRIB-18</strain>
    </source>
</reference>
<comment type="caution">
    <text evidence="1">The sequence shown here is derived from an EMBL/GenBank/DDBJ whole genome shotgun (WGS) entry which is preliminary data.</text>
</comment>
<dbReference type="STRING" id="1437425.CSEC_1316"/>
<reference evidence="1" key="2">
    <citation type="submission" date="2014-09" db="EMBL/GenBank/DDBJ databases">
        <title>Criblamydia sequanensis harbors a mega-plasmid encoding arsenite resistance.</title>
        <authorList>
            <person name="Bertelli C."/>
            <person name="Goesmann A."/>
            <person name="Greub G."/>
        </authorList>
    </citation>
    <scope>NUCLEOTIDE SEQUENCE [LARGE SCALE GENOMIC DNA]</scope>
    <source>
        <strain evidence="1">CRIB-18</strain>
    </source>
</reference>
<dbReference type="RefSeq" id="WP_041017669.1">
    <property type="nucleotide sequence ID" value="NZ_CCEJ010000005.1"/>
</dbReference>
<evidence type="ECO:0000313" key="2">
    <source>
        <dbReference type="Proteomes" id="UP000031552"/>
    </source>
</evidence>
<proteinExistence type="predicted"/>
<protein>
    <submittedName>
        <fullName evidence="1">Uncharacterized protein</fullName>
    </submittedName>
</protein>
<name>A0A090CZ97_9BACT</name>
<gene>
    <name evidence="1" type="ORF">CSEC_1316</name>
</gene>
<sequence length="1438" mass="163248">MGDKDNYLDFWLEGHFFPRSAKKTDGPDLKKEKVPLTNKISSSDSLEIDSREEELKRIKEAELKKWTFLKEAAEEKTITEEAFLDNLSKTRPAVNPNYQSLLKEIPAKISFLNIFFQKVRKEAKGYLQLIESFNRELKKLAPSIKAYNKDIALYNMRPESEERMRLKLINAFDAKDRIPSPQLKKIIEEYNLFAVKRNALIDQINDSISYFNRTVKELNEELKDLNRFREELRLGANPNFQSLPLVQKMKIVENEELSPAHYLNREEIPTLESLAVHENPLDTFFTSPYFLSKLSIITLSSSLENLNVLRDSFSFALGEPPNESSLMALNHLALSNYVNIYVNQSVPLLNTLENFLKEEKNLDKETIALKFKLFALSLLFYAGLLGAPHALSFLNPVNEIKEGQNNAIYLASATSFASMILEIIKAPYLSEEIREVFNEFFVTYSEQEKEKFFKKIKQVLVSSLSISAFMAVSYALKSKGFTKQISSLLTGENKPLSKESPYDLMDLLEETAIKLEIKNLLSEELITLGLEEDRAINLADKLIDLSLSLGPYNSLVEYTRSLSSHLQLEGLPKLHALKIAFNISSFIQRKNPFVPLVREDEDLSFYWPLIESKGFSYLIDEEALSYFTEEEVKELEKPLEAIFKEFNFKKRVLLSTLKDRLFQELLKLKTSDEAFRLANSYIAYFKNGKLNDFAKEAVDSEYKLFLSNIESGLQERNVSQADLSKWMLLIQEILYSYPSISQEEGAGNRILKAIDKGIAYKKHGLDINIENILEITSQAMRSLAEAIKTLLKGDISPISFTEALKLGLKTTLRDKLLIINDKADKIAGFASLTLAASQAPLKKIIFDLIGTEEDGLSEKASSIAMSLPASFESPLNFKYALFEALLHLGMNRAEAQKKVGELDLAKLWGDEGGKTNFKTIFKAVGFAKEAEKYSDSMKASLIYDNETSLEEISASNLTILLMNPSALNYFDIENLVEGMDPSHLLQIDEMKKVLIQGLQDQADEKVADLVFLHLKEEPFVFLSEALLKEAIEKILVLYGGLKFERAKEVSFLGTPQIIWDKRFLKNQIEKELLEQGFSKEEAFKVSMQIMINLFIQQIPLYESYEDSKFIFDAKEQFNLQESALKKALNFLMQKKGISKAYSESLSWKVAHETLLSAQKMDSEASFRNILKEAFFTVLKGEASKIKKEPALTNDRVLSLVNNLLVTPNIRLEVLKESLLKILIECGFDSQKAPYAAIDLAASLSRSTFIFESESVFKKAVLDTINAWSLINYDLAKNEIENTSFGFARAFSDFNVLSKEGQASTVQGIANELYSLAQEQYEKIVDKEKAEKSASKLILILFGIDTKNQGKKLPNQDSLLQEIINGYEEFIPEDANNASLEMQKRAFAKDLKGFIHPTMESLIVLNRLFEPTNSLVYTLKNSSRGKQTLEGKWSGGVSV</sequence>
<keyword evidence="2" id="KW-1185">Reference proteome</keyword>
<dbReference type="EMBL" id="CCEJ010000005">
    <property type="protein sequence ID" value="CDR34136.1"/>
    <property type="molecule type" value="Genomic_DNA"/>
</dbReference>
<dbReference type="Proteomes" id="UP000031552">
    <property type="component" value="Unassembled WGS sequence"/>
</dbReference>
<evidence type="ECO:0000313" key="1">
    <source>
        <dbReference type="EMBL" id="CDR34136.1"/>
    </source>
</evidence>
<accession>A0A090CZ97</accession>
<organism evidence="1 2">
    <name type="scientific">Candidatus Criblamydia sequanensis CRIB-18</name>
    <dbReference type="NCBI Taxonomy" id="1437425"/>
    <lineage>
        <taxon>Bacteria</taxon>
        <taxon>Pseudomonadati</taxon>
        <taxon>Chlamydiota</taxon>
        <taxon>Chlamydiia</taxon>
        <taxon>Parachlamydiales</taxon>
        <taxon>Candidatus Criblamydiaceae</taxon>
        <taxon>Candidatus Criblamydia</taxon>
    </lineage>
</organism>